<evidence type="ECO:0000256" key="1">
    <source>
        <dbReference type="ARBA" id="ARBA00001049"/>
    </source>
</evidence>
<dbReference type="InterPro" id="IPR043138">
    <property type="entry name" value="GGT_lsub"/>
</dbReference>
<comment type="caution">
    <text evidence="10">The sequence shown here is derived from an EMBL/GenBank/DDBJ whole genome shotgun (WGS) entry which is preliminary data.</text>
</comment>
<evidence type="ECO:0000256" key="8">
    <source>
        <dbReference type="ARBA" id="ARBA00047417"/>
    </source>
</evidence>
<dbReference type="EC" id="2.3.2.2" evidence="9"/>
<evidence type="ECO:0000313" key="10">
    <source>
        <dbReference type="EMBL" id="GAA5097069.1"/>
    </source>
</evidence>
<name>A0ABP9MN59_9GAMM</name>
<comment type="PTM">
    <text evidence="9">Cleaved by autocatalysis into a large and a small subunit.</text>
</comment>
<evidence type="ECO:0000256" key="4">
    <source>
        <dbReference type="ARBA" id="ARBA00022679"/>
    </source>
</evidence>
<protein>
    <recommendedName>
        <fullName evidence="9">Glutathione hydrolase proenzyme</fullName>
        <ecNumber evidence="9">2.3.2.2</ecNumber>
        <ecNumber evidence="9">3.4.19.13</ecNumber>
    </recommendedName>
    <component>
        <recommendedName>
            <fullName evidence="9">Glutathione hydrolase large chain</fullName>
        </recommendedName>
    </component>
    <component>
        <recommendedName>
            <fullName evidence="9">Glutathione hydrolase small chain</fullName>
        </recommendedName>
    </component>
</protein>
<dbReference type="SUPFAM" id="SSF56235">
    <property type="entry name" value="N-terminal nucleophile aminohydrolases (Ntn hydrolases)"/>
    <property type="match status" value="1"/>
</dbReference>
<comment type="subunit">
    <text evidence="9">This enzyme consists of two polypeptide chains, which are synthesized in precursor form from a single polypeptide.</text>
</comment>
<comment type="catalytic activity">
    <reaction evidence="8 9">
        <text>an N-terminal (5-L-glutamyl)-[peptide] + an alpha-amino acid = 5-L-glutamyl amino acid + an N-terminal L-alpha-aminoacyl-[peptide]</text>
        <dbReference type="Rhea" id="RHEA:23904"/>
        <dbReference type="Rhea" id="RHEA-COMP:9780"/>
        <dbReference type="Rhea" id="RHEA-COMP:9795"/>
        <dbReference type="ChEBI" id="CHEBI:77644"/>
        <dbReference type="ChEBI" id="CHEBI:78597"/>
        <dbReference type="ChEBI" id="CHEBI:78599"/>
        <dbReference type="ChEBI" id="CHEBI:78608"/>
        <dbReference type="EC" id="2.3.2.2"/>
    </reaction>
</comment>
<dbReference type="PANTHER" id="PTHR43199:SF1">
    <property type="entry name" value="GLUTATHIONE HYDROLASE PROENZYME"/>
    <property type="match status" value="1"/>
</dbReference>
<dbReference type="InterPro" id="IPR055262">
    <property type="entry name" value="GGT_CS"/>
</dbReference>
<dbReference type="Gene3D" id="1.10.246.130">
    <property type="match status" value="1"/>
</dbReference>
<dbReference type="PANTHER" id="PTHR43199">
    <property type="entry name" value="GLUTATHIONE HYDROLASE"/>
    <property type="match status" value="1"/>
</dbReference>
<organism evidence="10 11">
    <name type="scientific">Wohlfahrtiimonas larvae</name>
    <dbReference type="NCBI Taxonomy" id="1157986"/>
    <lineage>
        <taxon>Bacteria</taxon>
        <taxon>Pseudomonadati</taxon>
        <taxon>Pseudomonadota</taxon>
        <taxon>Gammaproteobacteria</taxon>
        <taxon>Cardiobacteriales</taxon>
        <taxon>Ignatzschineriaceae</taxon>
        <taxon>Wohlfahrtiimonas</taxon>
    </lineage>
</organism>
<dbReference type="RefSeq" id="WP_425584699.1">
    <property type="nucleotide sequence ID" value="NZ_BAABKE010000002.1"/>
</dbReference>
<dbReference type="InterPro" id="IPR029055">
    <property type="entry name" value="Ntn_hydrolases_N"/>
</dbReference>
<keyword evidence="9" id="KW-0317">Glutathione biosynthesis</keyword>
<comment type="pathway">
    <text evidence="9">Sulfur metabolism; glutathione metabolism.</text>
</comment>
<sequence length="569" mass="61181">MVDSLRSLLAIGIISASGLCYAQVNYGVEGEAFHPIFAKQGMVVSQEPLATQIGLDILKNGGNAIDAAVAVGYALAVTHPQAGNIGGGGFMLIHLADGQTTAIDFREVAPNAASRNMYLDENGNIIPNRSLTSLSASGVPGTVAGLSYALEKYGSQSPDKILNPAIELAKNGIPVSLNLSTTFKNYGYRAFSPHSSSRAIFFKEDRILSEGDLLIQTDLANTLARIRDNGAKEFYMGETAQKIATHMSKGGLITLDDLKEYKVIEREPIKGTYKGYDIISMPPPSSGGIHIIQILNILENFNLQEYGPNSALTYHLMAEAMKRAYADRSEYLGDPEFVNVPIQTLTSKAYAKDIANQISLTKSTPSSEIKPANLAPYESTQTTHYSVIDQYGNAVAVTYTLNTNFGSGIVAEGTGILLNNEMDDFSSKPGTPNIYGLIGGESNAIEPKKRPLSSMSPTIISKNGEVFVVTGSPGGSRIITTVLQILLNTMEFDMNIAEASSAPRIHHQWLPDYIRVEKTVSPDTIRALQALGHKVKIEPVMGSTQSIMKLDRGLFGATDPRTDGSSQGY</sequence>
<evidence type="ECO:0000256" key="6">
    <source>
        <dbReference type="ARBA" id="ARBA00023145"/>
    </source>
</evidence>
<dbReference type="EMBL" id="BAABKE010000002">
    <property type="protein sequence ID" value="GAA5097069.1"/>
    <property type="molecule type" value="Genomic_DNA"/>
</dbReference>
<evidence type="ECO:0000256" key="5">
    <source>
        <dbReference type="ARBA" id="ARBA00022801"/>
    </source>
</evidence>
<dbReference type="Proteomes" id="UP001500631">
    <property type="component" value="Unassembled WGS sequence"/>
</dbReference>
<evidence type="ECO:0000256" key="2">
    <source>
        <dbReference type="ARBA" id="ARBA00001089"/>
    </source>
</evidence>
<evidence type="ECO:0000256" key="7">
    <source>
        <dbReference type="ARBA" id="ARBA00023315"/>
    </source>
</evidence>
<comment type="similarity">
    <text evidence="3 9">Belongs to the gamma-glutamyltransferase family.</text>
</comment>
<accession>A0ABP9MN59</accession>
<dbReference type="NCBIfam" id="TIGR00066">
    <property type="entry name" value="g_glut_trans"/>
    <property type="match status" value="1"/>
</dbReference>
<keyword evidence="4 9" id="KW-0808">Transferase</keyword>
<dbReference type="EC" id="3.4.19.13" evidence="9"/>
<keyword evidence="5 9" id="KW-0378">Hydrolase</keyword>
<comment type="catalytic activity">
    <reaction evidence="2 9">
        <text>glutathione + H2O = L-cysteinylglycine + L-glutamate</text>
        <dbReference type="Rhea" id="RHEA:28807"/>
        <dbReference type="ChEBI" id="CHEBI:15377"/>
        <dbReference type="ChEBI" id="CHEBI:29985"/>
        <dbReference type="ChEBI" id="CHEBI:57925"/>
        <dbReference type="ChEBI" id="CHEBI:61694"/>
        <dbReference type="EC" id="3.4.19.13"/>
    </reaction>
</comment>
<dbReference type="InterPro" id="IPR043137">
    <property type="entry name" value="GGT_ssub_C"/>
</dbReference>
<gene>
    <name evidence="10" type="primary">ggt</name>
    <name evidence="10" type="ORF">GCM10023338_08180</name>
</gene>
<dbReference type="PRINTS" id="PR01210">
    <property type="entry name" value="GGTRANSPTASE"/>
</dbReference>
<keyword evidence="7 9" id="KW-0012">Acyltransferase</keyword>
<comment type="catalytic activity">
    <reaction evidence="1 9">
        <text>an S-substituted glutathione + H2O = an S-substituted L-cysteinylglycine + L-glutamate</text>
        <dbReference type="Rhea" id="RHEA:59468"/>
        <dbReference type="ChEBI" id="CHEBI:15377"/>
        <dbReference type="ChEBI" id="CHEBI:29985"/>
        <dbReference type="ChEBI" id="CHEBI:90779"/>
        <dbReference type="ChEBI" id="CHEBI:143103"/>
        <dbReference type="EC" id="3.4.19.13"/>
    </reaction>
</comment>
<keyword evidence="11" id="KW-1185">Reference proteome</keyword>
<keyword evidence="6 9" id="KW-0865">Zymogen</keyword>
<dbReference type="InterPro" id="IPR000101">
    <property type="entry name" value="GGT_peptidase"/>
</dbReference>
<dbReference type="Pfam" id="PF01019">
    <property type="entry name" value="G_glu_transpept"/>
    <property type="match status" value="1"/>
</dbReference>
<dbReference type="Gene3D" id="3.60.20.40">
    <property type="match status" value="1"/>
</dbReference>
<evidence type="ECO:0000313" key="11">
    <source>
        <dbReference type="Proteomes" id="UP001500631"/>
    </source>
</evidence>
<dbReference type="InterPro" id="IPR051792">
    <property type="entry name" value="GGT_bact"/>
</dbReference>
<reference evidence="11" key="1">
    <citation type="journal article" date="2019" name="Int. J. Syst. Evol. Microbiol.">
        <title>The Global Catalogue of Microorganisms (GCM) 10K type strain sequencing project: providing services to taxonomists for standard genome sequencing and annotation.</title>
        <authorList>
            <consortium name="The Broad Institute Genomics Platform"/>
            <consortium name="The Broad Institute Genome Sequencing Center for Infectious Disease"/>
            <person name="Wu L."/>
            <person name="Ma J."/>
        </authorList>
    </citation>
    <scope>NUCLEOTIDE SEQUENCE [LARGE SCALE GENOMIC DNA]</scope>
    <source>
        <strain evidence="11">JCM 18424</strain>
    </source>
</reference>
<evidence type="ECO:0000256" key="3">
    <source>
        <dbReference type="ARBA" id="ARBA00009381"/>
    </source>
</evidence>
<evidence type="ECO:0000256" key="9">
    <source>
        <dbReference type="RuleBase" id="RU368036"/>
    </source>
</evidence>
<proteinExistence type="inferred from homology"/>
<dbReference type="PROSITE" id="PS00462">
    <property type="entry name" value="G_GLU_TRANSPEPTIDASE"/>
    <property type="match status" value="1"/>
</dbReference>